<name>A0AAJ1YCW7_SERFO</name>
<evidence type="ECO:0000313" key="2">
    <source>
        <dbReference type="Proteomes" id="UP001224622"/>
    </source>
</evidence>
<comment type="caution">
    <text evidence="1">The sequence shown here is derived from an EMBL/GenBank/DDBJ whole genome shotgun (WGS) entry which is preliminary data.</text>
</comment>
<gene>
    <name evidence="1" type="ORF">RDT67_13620</name>
</gene>
<evidence type="ECO:0000313" key="1">
    <source>
        <dbReference type="EMBL" id="MDQ9127467.1"/>
    </source>
</evidence>
<dbReference type="Proteomes" id="UP001224622">
    <property type="component" value="Unassembled WGS sequence"/>
</dbReference>
<proteinExistence type="predicted"/>
<dbReference type="EMBL" id="JAVIGA010000013">
    <property type="protein sequence ID" value="MDQ9127467.1"/>
    <property type="molecule type" value="Genomic_DNA"/>
</dbReference>
<sequence>MTTENKVKKYDTLAIKSDDMALYSELFSSMLDMEYTEREGSYLGEHNTFDFDNNGKIDIIQNIEGEEQYDEDLKDYGLYVHVSNIVEQDKFIKKALKNKDVTHVSRHVYSSDKIYTYKFDEESDEFNLLSEELR</sequence>
<reference evidence="1" key="1">
    <citation type="submission" date="2023-08" db="EMBL/GenBank/DDBJ databases">
        <title>The Comparative Genomic Analysis of Yersiniaceae from Polar Regions.</title>
        <authorList>
            <person name="Goncharov A."/>
            <person name="Aslanov B."/>
            <person name="Kolodzhieva V."/>
            <person name="Azarov D."/>
            <person name="Mochov A."/>
            <person name="Lebedeva E."/>
        </authorList>
    </citation>
    <scope>NUCLEOTIDE SEQUENCE</scope>
    <source>
        <strain evidence="1">Vf</strain>
    </source>
</reference>
<dbReference type="AlphaFoldDB" id="A0AAJ1YCW7"/>
<organism evidence="1 2">
    <name type="scientific">Serratia fonticola</name>
    <dbReference type="NCBI Taxonomy" id="47917"/>
    <lineage>
        <taxon>Bacteria</taxon>
        <taxon>Pseudomonadati</taxon>
        <taxon>Pseudomonadota</taxon>
        <taxon>Gammaproteobacteria</taxon>
        <taxon>Enterobacterales</taxon>
        <taxon>Yersiniaceae</taxon>
        <taxon>Serratia</taxon>
    </lineage>
</organism>
<accession>A0AAJ1YCW7</accession>
<protein>
    <submittedName>
        <fullName evidence="1">Uncharacterized protein</fullName>
    </submittedName>
</protein>
<dbReference type="RefSeq" id="WP_024527675.1">
    <property type="nucleotide sequence ID" value="NZ_JAVIGA010000013.1"/>
</dbReference>